<protein>
    <submittedName>
        <fullName evidence="3">Phosphoribosyltransferase</fullName>
    </submittedName>
</protein>
<dbReference type="EMBL" id="CP014672">
    <property type="protein sequence ID" value="ANW99773.1"/>
    <property type="molecule type" value="Genomic_DNA"/>
</dbReference>
<gene>
    <name evidence="3" type="ORF">CSTERTH_12400</name>
</gene>
<feature type="domain" description="Phosphoribosyltransferase" evidence="2">
    <location>
        <begin position="158"/>
        <end position="250"/>
    </location>
</feature>
<dbReference type="GO" id="GO:0016757">
    <property type="term" value="F:glycosyltransferase activity"/>
    <property type="evidence" value="ECO:0007669"/>
    <property type="project" value="UniProtKB-KW"/>
</dbReference>
<evidence type="ECO:0000259" key="2">
    <source>
        <dbReference type="Pfam" id="PF00156"/>
    </source>
</evidence>
<keyword evidence="3" id="KW-0328">Glycosyltransferase</keyword>
<sequence length="254" mass="29006">MNKAAMKRNKEDGTNVSAEVLMQTRRISKAEYFLRLLFPARCICCDRILPFDIPLEICDECKKDIRFLRNFEHIFPAGSNIRKVYSAFEYEGNVREAIHRLKFGETPHNASVLVDLSFPFLESFLKNETFKSVMKYDIIIPTPLHPRRKRQRGYNQSELIASRLSYHMNVPALKGVLVKKINTPPQSRLGRGERLINLVGVFSVKKPGLVKGRRILLVDDIMTTGSTLEHCAKALKNAGAAYIDAYVVAIRHRS</sequence>
<proteinExistence type="inferred from homology"/>
<dbReference type="Gene3D" id="3.40.50.2020">
    <property type="match status" value="1"/>
</dbReference>
<evidence type="ECO:0000256" key="1">
    <source>
        <dbReference type="ARBA" id="ARBA00008007"/>
    </source>
</evidence>
<dbReference type="InterPro" id="IPR000836">
    <property type="entry name" value="PRTase_dom"/>
</dbReference>
<dbReference type="AlphaFoldDB" id="A0A1B1YG95"/>
<dbReference type="PANTHER" id="PTHR47505">
    <property type="entry name" value="DNA UTILIZATION PROTEIN YHGH"/>
    <property type="match status" value="1"/>
</dbReference>
<organism evidence="3 4">
    <name type="scientific">Thermoclostridium stercorarium subsp. thermolacticum DSM 2910</name>
    <dbReference type="NCBI Taxonomy" id="1121336"/>
    <lineage>
        <taxon>Bacteria</taxon>
        <taxon>Bacillati</taxon>
        <taxon>Bacillota</taxon>
        <taxon>Clostridia</taxon>
        <taxon>Eubacteriales</taxon>
        <taxon>Oscillospiraceae</taxon>
        <taxon>Thermoclostridium</taxon>
    </lineage>
</organism>
<dbReference type="CDD" id="cd06223">
    <property type="entry name" value="PRTases_typeI"/>
    <property type="match status" value="1"/>
</dbReference>
<dbReference type="PANTHER" id="PTHR47505:SF1">
    <property type="entry name" value="DNA UTILIZATION PROTEIN YHGH"/>
    <property type="match status" value="1"/>
</dbReference>
<dbReference type="SUPFAM" id="SSF53271">
    <property type="entry name" value="PRTase-like"/>
    <property type="match status" value="1"/>
</dbReference>
<dbReference type="InterPro" id="IPR051910">
    <property type="entry name" value="ComF/GntX_DNA_util-trans"/>
</dbReference>
<keyword evidence="3" id="KW-0808">Transferase</keyword>
<name>A0A1B1YG95_THEST</name>
<comment type="similarity">
    <text evidence="1">Belongs to the ComF/GntX family.</text>
</comment>
<dbReference type="Pfam" id="PF00156">
    <property type="entry name" value="Pribosyltran"/>
    <property type="match status" value="1"/>
</dbReference>
<dbReference type="OrthoDB" id="9779910at2"/>
<evidence type="ECO:0000313" key="3">
    <source>
        <dbReference type="EMBL" id="ANW99773.1"/>
    </source>
</evidence>
<dbReference type="InterPro" id="IPR029057">
    <property type="entry name" value="PRTase-like"/>
</dbReference>
<evidence type="ECO:0000313" key="4">
    <source>
        <dbReference type="Proteomes" id="UP000092971"/>
    </source>
</evidence>
<reference evidence="3 4" key="1">
    <citation type="submission" date="2016-02" db="EMBL/GenBank/DDBJ databases">
        <title>Comparison of Clostridium stercorarium subspecies using comparative genomics and transcriptomics.</title>
        <authorList>
            <person name="Schellenberg J."/>
            <person name="Thallinger G."/>
            <person name="Levin D.B."/>
            <person name="Zhang X."/>
            <person name="Alvare G."/>
            <person name="Fristensky B."/>
            <person name="Sparling R."/>
        </authorList>
    </citation>
    <scope>NUCLEOTIDE SEQUENCE [LARGE SCALE GENOMIC DNA]</scope>
    <source>
        <strain evidence="3 4">DSM 2910</strain>
    </source>
</reference>
<accession>A0A1B1YG95</accession>
<dbReference type="Proteomes" id="UP000092971">
    <property type="component" value="Chromosome"/>
</dbReference>